<evidence type="ECO:0000313" key="2">
    <source>
        <dbReference type="EMBL" id="SDE58712.1"/>
    </source>
</evidence>
<accession>A0A1G7E4Y5</accession>
<dbReference type="AlphaFoldDB" id="A0A1G7E4Y5"/>
<sequence>MPAGREDADGDGVDHLDQGPPSPSDARRLVLLTVLLLVGALVAVVGLSRPDASVTPEPSPTAPVERPTPSTRPTPSPSPSATADEDQPVRDTSGVPVLPDADPSWELFLQTARDVQRLQLSTGDVVRTRSRVASAPGSRAAFLPGPDGVLAFSEESGTAEYVPDDAAAERVEIPGALERSRGFLSLLPGPPGHAWVSRFDYEGGATAVELVDLTGRPAGGESTITVPGTAWPAVLPDGVGGLLVQATGGVWSLAGPRPQRITRGRVLATGPRVLVVLDCDDALICSRYVLEPGTGRERRVGMAQPSDGYAESGLTSPDGRWMAVRERGGDGTDRVVVTDLLDGRTVASLPDGGGSLSVDPANAMAWTPDSGQLFHLDGDGLGLFDPATSERRRVELGGVTPVRLALRAQDAP</sequence>
<name>A0A1G7E4Y5_9ACTN</name>
<evidence type="ECO:0000256" key="1">
    <source>
        <dbReference type="SAM" id="MobiDB-lite"/>
    </source>
</evidence>
<gene>
    <name evidence="2" type="ORF">SAMN04489747_3823</name>
</gene>
<feature type="region of interest" description="Disordered" evidence="1">
    <location>
        <begin position="50"/>
        <end position="98"/>
    </location>
</feature>
<protein>
    <recommendedName>
        <fullName evidence="4">WD40-like Beta Propeller Repeat</fullName>
    </recommendedName>
</protein>
<feature type="compositionally biased region" description="Basic and acidic residues" evidence="1">
    <location>
        <begin position="1"/>
        <end position="17"/>
    </location>
</feature>
<evidence type="ECO:0008006" key="4">
    <source>
        <dbReference type="Google" id="ProtNLM"/>
    </source>
</evidence>
<dbReference type="OrthoDB" id="3350752at2"/>
<dbReference type="EMBL" id="LT629688">
    <property type="protein sequence ID" value="SDE58712.1"/>
    <property type="molecule type" value="Genomic_DNA"/>
</dbReference>
<keyword evidence="3" id="KW-1185">Reference proteome</keyword>
<dbReference type="SUPFAM" id="SSF82171">
    <property type="entry name" value="DPP6 N-terminal domain-like"/>
    <property type="match status" value="1"/>
</dbReference>
<organism evidence="2 3">
    <name type="scientific">Auraticoccus monumenti</name>
    <dbReference type="NCBI Taxonomy" id="675864"/>
    <lineage>
        <taxon>Bacteria</taxon>
        <taxon>Bacillati</taxon>
        <taxon>Actinomycetota</taxon>
        <taxon>Actinomycetes</taxon>
        <taxon>Propionibacteriales</taxon>
        <taxon>Propionibacteriaceae</taxon>
        <taxon>Auraticoccus</taxon>
    </lineage>
</organism>
<feature type="region of interest" description="Disordered" evidence="1">
    <location>
        <begin position="1"/>
        <end position="25"/>
    </location>
</feature>
<reference evidence="2 3" key="1">
    <citation type="submission" date="2016-10" db="EMBL/GenBank/DDBJ databases">
        <authorList>
            <person name="de Groot N.N."/>
        </authorList>
    </citation>
    <scope>NUCLEOTIDE SEQUENCE [LARGE SCALE GENOMIC DNA]</scope>
    <source>
        <strain evidence="2 3">MON 2.2</strain>
    </source>
</reference>
<proteinExistence type="predicted"/>
<dbReference type="RefSeq" id="WP_090595705.1">
    <property type="nucleotide sequence ID" value="NZ_LT629688.1"/>
</dbReference>
<dbReference type="Proteomes" id="UP000198546">
    <property type="component" value="Chromosome i"/>
</dbReference>
<evidence type="ECO:0000313" key="3">
    <source>
        <dbReference type="Proteomes" id="UP000198546"/>
    </source>
</evidence>